<name>A0A562J2A5_9GAMM</name>
<dbReference type="Gene3D" id="3.30.950.30">
    <property type="entry name" value="Schlafen, AAA domain"/>
    <property type="match status" value="1"/>
</dbReference>
<comment type="caution">
    <text evidence="3">The sequence shown here is derived from an EMBL/GenBank/DDBJ whole genome shotgun (WGS) entry which is preliminary data.</text>
</comment>
<reference evidence="3 4" key="1">
    <citation type="submission" date="2019-07" db="EMBL/GenBank/DDBJ databases">
        <title>Genomic Encyclopedia of Type Strains, Phase I: the one thousand microbial genomes (KMG-I) project.</title>
        <authorList>
            <person name="Kyrpides N."/>
        </authorList>
    </citation>
    <scope>NUCLEOTIDE SEQUENCE [LARGE SCALE GENOMIC DNA]</scope>
    <source>
        <strain evidence="3 4">DSM 375</strain>
    </source>
</reference>
<dbReference type="Pfam" id="PF04326">
    <property type="entry name" value="SLFN_AlbA_2"/>
    <property type="match status" value="1"/>
</dbReference>
<evidence type="ECO:0000259" key="2">
    <source>
        <dbReference type="Pfam" id="PF04326"/>
    </source>
</evidence>
<dbReference type="Pfam" id="PF03235">
    <property type="entry name" value="GmrSD_N"/>
    <property type="match status" value="1"/>
</dbReference>
<sequence length="588" mass="65905">MSVTPRGMSIQEAYKSYREDKFEVNRKYQRKLVWTLEEKKSLIDSIIKNYPIPLILLAESKSNSKYEILDGMQRLHAIFSFIENAYCIDENYFDVSQFTRAHVALTSGLFSIKHSSTNFLTPDVCADFLDYQLAVTIFPADNDGQVTDIFGRINSGGRQLSSQEKRQAGMVDNFSSLVRLISSEIRGDASREVLPLSEMPEISIDSNRLELGYKLQAESIFWCKQGVLRIQQLRDSEDEEMIADIAASIISGTPIAKSKDLLNKIYDEEASEYADIRAALATYGEERLQEEIKVTFSVLNEVIENFDSGDATLRKAISGNSQNPIKAAFYSLFMAMHDLVIAEEKSPVDYGKIFSSISGLQGRMITTAKYSTNSDRVKNIGMAKGLIQKYFVKKDPPLLRHGAGLALDFENSLRRSKIETPKYECKQGLVNLSYKREFDKALLPKIIDTLCGIANAGPDADGFLFIGVADKKNDSDRIEELDKVQSVKIGERFVVGIDRELSHLKISLEQYVAKIVGAIRSSHLSEPLKSQLLSQIDTVEFRGKTVIRIRIPKQKEVSFVGDDAYTREGSETVVASGKKLLAVNSLFS</sequence>
<feature type="domain" description="Schlafen AlbA-2" evidence="2">
    <location>
        <begin position="433"/>
        <end position="572"/>
    </location>
</feature>
<evidence type="ECO:0000259" key="1">
    <source>
        <dbReference type="Pfam" id="PF03235"/>
    </source>
</evidence>
<dbReference type="AlphaFoldDB" id="A0A562J2A5"/>
<keyword evidence="4" id="KW-1185">Reference proteome</keyword>
<evidence type="ECO:0000313" key="4">
    <source>
        <dbReference type="Proteomes" id="UP000319627"/>
    </source>
</evidence>
<dbReference type="PANTHER" id="PTHR39639:SF1">
    <property type="entry name" value="DUF262 DOMAIN-CONTAINING PROTEIN"/>
    <property type="match status" value="1"/>
</dbReference>
<dbReference type="GO" id="GO:0003677">
    <property type="term" value="F:DNA binding"/>
    <property type="evidence" value="ECO:0007669"/>
    <property type="project" value="UniProtKB-KW"/>
</dbReference>
<dbReference type="InterPro" id="IPR007421">
    <property type="entry name" value="Schlafen_AlbA_2_dom"/>
</dbReference>
<dbReference type="PANTHER" id="PTHR39639">
    <property type="entry name" value="CHROMOSOME 16, WHOLE GENOME SHOTGUN SEQUENCE"/>
    <property type="match status" value="1"/>
</dbReference>
<protein>
    <submittedName>
        <fullName evidence="3">Putative DNA-binding protein</fullName>
    </submittedName>
</protein>
<proteinExistence type="predicted"/>
<dbReference type="InterPro" id="IPR004919">
    <property type="entry name" value="GmrSD_N"/>
</dbReference>
<dbReference type="EMBL" id="VLKG01000001">
    <property type="protein sequence ID" value="TWH77253.1"/>
    <property type="molecule type" value="Genomic_DNA"/>
</dbReference>
<keyword evidence="3" id="KW-0238">DNA-binding</keyword>
<accession>A0A562J2A5</accession>
<dbReference type="InterPro" id="IPR038461">
    <property type="entry name" value="Schlafen_AlbA_2_dom_sf"/>
</dbReference>
<dbReference type="Proteomes" id="UP000319627">
    <property type="component" value="Unassembled WGS sequence"/>
</dbReference>
<feature type="domain" description="GmrSD restriction endonucleases N-terminal" evidence="1">
    <location>
        <begin position="15"/>
        <end position="168"/>
    </location>
</feature>
<evidence type="ECO:0000313" key="3">
    <source>
        <dbReference type="EMBL" id="TWH77253.1"/>
    </source>
</evidence>
<organism evidence="3 4">
    <name type="scientific">Azomonas agilis</name>
    <dbReference type="NCBI Taxonomy" id="116849"/>
    <lineage>
        <taxon>Bacteria</taxon>
        <taxon>Pseudomonadati</taxon>
        <taxon>Pseudomonadota</taxon>
        <taxon>Gammaproteobacteria</taxon>
        <taxon>Pseudomonadales</taxon>
        <taxon>Pseudomonadaceae</taxon>
        <taxon>Azomonas</taxon>
    </lineage>
</organism>
<dbReference type="RefSeq" id="WP_144569936.1">
    <property type="nucleotide sequence ID" value="NZ_VLKG01000001.1"/>
</dbReference>
<dbReference type="OrthoDB" id="8094406at2"/>
<gene>
    <name evidence="3" type="ORF">LX59_00158</name>
</gene>